<proteinExistence type="predicted"/>
<dbReference type="SMART" id="SM00507">
    <property type="entry name" value="HNHc"/>
    <property type="match status" value="1"/>
</dbReference>
<evidence type="ECO:0000259" key="2">
    <source>
        <dbReference type="SMART" id="SM00507"/>
    </source>
</evidence>
<dbReference type="RefSeq" id="WP_277577399.1">
    <property type="nucleotide sequence ID" value="NZ_JANRMI010000002.1"/>
</dbReference>
<reference evidence="3" key="1">
    <citation type="submission" date="2022-08" db="EMBL/GenBank/DDBJ databases">
        <title>Novel Bdellovibrio Species Isolated from Svalbard: Designation Bdellovibrio svalbardensis.</title>
        <authorList>
            <person name="Mitchell R.J."/>
            <person name="Choi S.Y."/>
        </authorList>
    </citation>
    <scope>NUCLEOTIDE SEQUENCE</scope>
    <source>
        <strain evidence="3">PAP01</strain>
    </source>
</reference>
<dbReference type="InterPro" id="IPR002711">
    <property type="entry name" value="HNH"/>
</dbReference>
<feature type="domain" description="HNH nuclease" evidence="2">
    <location>
        <begin position="245"/>
        <end position="303"/>
    </location>
</feature>
<protein>
    <submittedName>
        <fullName evidence="3">HNH endonuclease</fullName>
    </submittedName>
</protein>
<evidence type="ECO:0000313" key="4">
    <source>
        <dbReference type="Proteomes" id="UP001152321"/>
    </source>
</evidence>
<dbReference type="InterPro" id="IPR003615">
    <property type="entry name" value="HNH_nuc"/>
</dbReference>
<comment type="caution">
    <text evidence="3">The sequence shown here is derived from an EMBL/GenBank/DDBJ whole genome shotgun (WGS) entry which is preliminary data.</text>
</comment>
<evidence type="ECO:0000256" key="1">
    <source>
        <dbReference type="SAM" id="MobiDB-lite"/>
    </source>
</evidence>
<evidence type="ECO:0000313" key="3">
    <source>
        <dbReference type="EMBL" id="MDG0815921.1"/>
    </source>
</evidence>
<dbReference type="EMBL" id="JANRMI010000002">
    <property type="protein sequence ID" value="MDG0815921.1"/>
    <property type="molecule type" value="Genomic_DNA"/>
</dbReference>
<dbReference type="CDD" id="cd00085">
    <property type="entry name" value="HNHc"/>
    <property type="match status" value="1"/>
</dbReference>
<accession>A0ABT6DGE5</accession>
<dbReference type="Gene3D" id="1.10.30.50">
    <property type="match status" value="1"/>
</dbReference>
<keyword evidence="3" id="KW-0255">Endonuclease</keyword>
<keyword evidence="4" id="KW-1185">Reference proteome</keyword>
<feature type="region of interest" description="Disordered" evidence="1">
    <location>
        <begin position="208"/>
        <end position="232"/>
    </location>
</feature>
<gene>
    <name evidence="3" type="ORF">NWE73_06080</name>
</gene>
<organism evidence="3 4">
    <name type="scientific">Bdellovibrio svalbardensis</name>
    <dbReference type="NCBI Taxonomy" id="2972972"/>
    <lineage>
        <taxon>Bacteria</taxon>
        <taxon>Pseudomonadati</taxon>
        <taxon>Bdellovibrionota</taxon>
        <taxon>Bdellovibrionia</taxon>
        <taxon>Bdellovibrionales</taxon>
        <taxon>Pseudobdellovibrionaceae</taxon>
        <taxon>Bdellovibrio</taxon>
    </lineage>
</organism>
<dbReference type="GO" id="GO:0004519">
    <property type="term" value="F:endonuclease activity"/>
    <property type="evidence" value="ECO:0007669"/>
    <property type="project" value="UniProtKB-KW"/>
</dbReference>
<name>A0ABT6DGE5_9BACT</name>
<dbReference type="Pfam" id="PF01844">
    <property type="entry name" value="HNH"/>
    <property type="match status" value="1"/>
</dbReference>
<keyword evidence="3" id="KW-0540">Nuclease</keyword>
<dbReference type="Proteomes" id="UP001152321">
    <property type="component" value="Unassembled WGS sequence"/>
</dbReference>
<sequence length="315" mass="36514">MELLNDLDSEELLRKTQELVSQERHIQAELLHYLKEIERRKLFLERGYGSLFDFVAKELGYSESSAYRRIQAMRLLKDLPEVEKQIIDGSLTLTSAAQVQAFFRNEQKNNQTPPRFDKKKVLQAVQNKSSREVEKHLLELNPNNLPIGEKVKQVSDTRVEIRLVIPAELKEKMDQLKLLLSHVHPEMNYQQLIEYLSSKALLQLDPEQTKPRSRATPAPKVKMGVSSKEMGLNSKAERNRYVPEALRRLIFKRDNSCCSYVDPKSKKRCDSKYQIQIDHIVPFALGGQTTESNLRLLCASHNRWRAEKTFGVVRT</sequence>
<keyword evidence="3" id="KW-0378">Hydrolase</keyword>